<dbReference type="InterPro" id="IPR056209">
    <property type="entry name" value="SU10_adaptor"/>
</dbReference>
<reference evidence="1 2" key="1">
    <citation type="journal article" date="2017" name="BMC Genomics">
        <title>Three novel Pseudomonas phages isolated from composting provide insights into the evolution and diversity of tailed phages.</title>
        <authorList>
            <person name="Amgarten D."/>
            <person name="Martins L.F."/>
            <person name="Lombardi K.C."/>
            <person name="Antunes L.P."/>
            <person name="de Souza A.P.S."/>
            <person name="Nicastro G.G."/>
            <person name="Kitajima E.W."/>
            <person name="Quaggio R.B."/>
            <person name="Upton C."/>
            <person name="Setubal J.C."/>
            <person name="da Silva A.M."/>
        </authorList>
    </citation>
    <scope>NUCLEOTIDE SEQUENCE [LARGE SCALE GENOMIC DNA]</scope>
</reference>
<dbReference type="Pfam" id="PF24175">
    <property type="entry name" value="SU10_adaptor"/>
    <property type="match status" value="1"/>
</dbReference>
<dbReference type="Proteomes" id="UP000222072">
    <property type="component" value="Segment"/>
</dbReference>
<dbReference type="EMBL" id="KU356690">
    <property type="protein sequence ID" value="AMD43417.1"/>
    <property type="molecule type" value="Genomic_DNA"/>
</dbReference>
<gene>
    <name evidence="1" type="ORF">ZC03_030</name>
</gene>
<protein>
    <submittedName>
        <fullName evidence="1">Uncharacterized protein</fullName>
    </submittedName>
</protein>
<keyword evidence="2" id="KW-1185">Reference proteome</keyword>
<sequence length="233" mass="26616">MNARHLLSQLSYGEFNNTSIGNEGSGTINKAHMGRVLTYINDGLMDLATRFKLNEKVVHIQLYDHITDYHLLSRFAVSQQPQPDVPFPYILDSNRTPFKGDVLKVLAVWDNFDRERSLNDESDFRSVFTLRPNVLTVPYPEDKVTLFVHYSAKPQLVTTENLDEELDIPDFMVPALRMFVASKVFMTLGSSDNMRLGQDFQIQYITAINSLKQADALSESRFTANAFNNRGWV</sequence>
<evidence type="ECO:0000313" key="2">
    <source>
        <dbReference type="Proteomes" id="UP000222072"/>
    </source>
</evidence>
<proteinExistence type="predicted"/>
<accession>A0A1L2C936</accession>
<organism evidence="1 2">
    <name type="scientific">Pseudomonas phage ZC03</name>
    <dbReference type="NCBI Taxonomy" id="1622115"/>
    <lineage>
        <taxon>Viruses</taxon>
        <taxon>Duplodnaviria</taxon>
        <taxon>Heunggongvirae</taxon>
        <taxon>Uroviricota</taxon>
        <taxon>Caudoviricetes</taxon>
        <taxon>Schitoviridae</taxon>
        <taxon>Zicotriavirus</taxon>
        <taxon>Zicotriavirus ZC03</taxon>
    </lineage>
</organism>
<name>A0A1L2C936_9CAUD</name>
<evidence type="ECO:0000313" key="1">
    <source>
        <dbReference type="EMBL" id="AMD43417.1"/>
    </source>
</evidence>